<feature type="chain" id="PRO_5040974226" evidence="3">
    <location>
        <begin position="35"/>
        <end position="353"/>
    </location>
</feature>
<comment type="caution">
    <text evidence="5">The sequence shown here is derived from an EMBL/GenBank/DDBJ whole genome shotgun (WGS) entry which is preliminary data.</text>
</comment>
<sequence length="353" mass="36168">MTHTIAKPAFGLRASLLALASAAALLTAAGSAAAADVAPIAGRPEPVANEAGTKAKIAIIGFANNPYWVAVQKGAETANDVLKSRGGEVRWIVGGANIDVPTVNQAINAAATQGYNGIGFFIAGEGNCALVKNLIAEKKISIGAYNTLFPCVEEAGGVINYAQDQVAAGKNAAAELIKAVGDKEGKVGVIVSQFTAPGSEQRRKGFVEGLQGSKLSVVNDGVEAKDSAGTTFASAKDFLTSTPDLVAIYATAGGPFGAAQAVKAAGKQDSVKVIGYDFTKENVAAIRDGSMFGVTGQDEFGQGYNVAIALFNNIVAQQKAEPVLQPAVSLFMTKDNVDQLDPEKLPVGTVPKL</sequence>
<evidence type="ECO:0000313" key="5">
    <source>
        <dbReference type="EMBL" id="MCX5569909.1"/>
    </source>
</evidence>
<reference evidence="5" key="1">
    <citation type="submission" date="2022-11" db="EMBL/GenBank/DDBJ databases">
        <title>Biodiversity and phylogenetic relationships of bacteria.</title>
        <authorList>
            <person name="Machado R.A.R."/>
            <person name="Bhat A."/>
            <person name="Loulou A."/>
            <person name="Kallel S."/>
        </authorList>
    </citation>
    <scope>NUCLEOTIDE SEQUENCE</scope>
    <source>
        <strain evidence="5">K-TC2</strain>
    </source>
</reference>
<evidence type="ECO:0000256" key="3">
    <source>
        <dbReference type="SAM" id="SignalP"/>
    </source>
</evidence>
<dbReference type="CDD" id="cd01536">
    <property type="entry name" value="PBP1_ABC_sugar_binding-like"/>
    <property type="match status" value="1"/>
</dbReference>
<dbReference type="EMBL" id="JAPKNK010000004">
    <property type="protein sequence ID" value="MCX5569909.1"/>
    <property type="molecule type" value="Genomic_DNA"/>
</dbReference>
<keyword evidence="6" id="KW-1185">Reference proteome</keyword>
<dbReference type="GO" id="GO:0030288">
    <property type="term" value="C:outer membrane-bounded periplasmic space"/>
    <property type="evidence" value="ECO:0007669"/>
    <property type="project" value="TreeGrafter"/>
</dbReference>
<evidence type="ECO:0000256" key="1">
    <source>
        <dbReference type="ARBA" id="ARBA00004418"/>
    </source>
</evidence>
<evidence type="ECO:0000313" key="6">
    <source>
        <dbReference type="Proteomes" id="UP001144805"/>
    </source>
</evidence>
<protein>
    <submittedName>
        <fullName evidence="5">Sugar ABC transporter substrate-binding protein</fullName>
    </submittedName>
</protein>
<organism evidence="5 6">
    <name type="scientific">Kaistia nematophila</name>
    <dbReference type="NCBI Taxonomy" id="2994654"/>
    <lineage>
        <taxon>Bacteria</taxon>
        <taxon>Pseudomonadati</taxon>
        <taxon>Pseudomonadota</taxon>
        <taxon>Alphaproteobacteria</taxon>
        <taxon>Hyphomicrobiales</taxon>
        <taxon>Kaistiaceae</taxon>
        <taxon>Kaistia</taxon>
    </lineage>
</organism>
<comment type="similarity">
    <text evidence="2">Belongs to the bacterial solute-binding protein 2 family.</text>
</comment>
<evidence type="ECO:0000256" key="2">
    <source>
        <dbReference type="ARBA" id="ARBA00007639"/>
    </source>
</evidence>
<dbReference type="Pfam" id="PF13407">
    <property type="entry name" value="Peripla_BP_4"/>
    <property type="match status" value="1"/>
</dbReference>
<dbReference type="InterPro" id="IPR050555">
    <property type="entry name" value="Bact_Solute-Bind_Prot2"/>
</dbReference>
<dbReference type="PANTHER" id="PTHR30036">
    <property type="entry name" value="D-XYLOSE-BINDING PERIPLASMIC PROTEIN"/>
    <property type="match status" value="1"/>
</dbReference>
<keyword evidence="3" id="KW-0732">Signal</keyword>
<dbReference type="InterPro" id="IPR025997">
    <property type="entry name" value="SBP_2_dom"/>
</dbReference>
<name>A0A9X3E1X4_9HYPH</name>
<feature type="signal peptide" evidence="3">
    <location>
        <begin position="1"/>
        <end position="34"/>
    </location>
</feature>
<dbReference type="GO" id="GO:0030246">
    <property type="term" value="F:carbohydrate binding"/>
    <property type="evidence" value="ECO:0007669"/>
    <property type="project" value="TreeGrafter"/>
</dbReference>
<feature type="domain" description="Periplasmic binding protein" evidence="4">
    <location>
        <begin position="62"/>
        <end position="310"/>
    </location>
</feature>
<dbReference type="SUPFAM" id="SSF53822">
    <property type="entry name" value="Periplasmic binding protein-like I"/>
    <property type="match status" value="1"/>
</dbReference>
<evidence type="ECO:0000259" key="4">
    <source>
        <dbReference type="Pfam" id="PF13407"/>
    </source>
</evidence>
<dbReference type="InterPro" id="IPR028082">
    <property type="entry name" value="Peripla_BP_I"/>
</dbReference>
<comment type="subcellular location">
    <subcellularLocation>
        <location evidence="1">Periplasm</location>
    </subcellularLocation>
</comment>
<dbReference type="PANTHER" id="PTHR30036:SF7">
    <property type="entry name" value="ABC TRANSPORTER PERIPLASMIC-BINDING PROTEIN YPHF"/>
    <property type="match status" value="1"/>
</dbReference>
<accession>A0A9X3E1X4</accession>
<dbReference type="AlphaFoldDB" id="A0A9X3E1X4"/>
<dbReference type="Proteomes" id="UP001144805">
    <property type="component" value="Unassembled WGS sequence"/>
</dbReference>
<gene>
    <name evidence="5" type="ORF">OSH07_11950</name>
</gene>
<dbReference type="Gene3D" id="3.40.50.2300">
    <property type="match status" value="2"/>
</dbReference>
<proteinExistence type="inferred from homology"/>
<dbReference type="RefSeq" id="WP_266338878.1">
    <property type="nucleotide sequence ID" value="NZ_JAPKNK010000004.1"/>
</dbReference>